<dbReference type="EMBL" id="JARAKH010000044">
    <property type="protein sequence ID" value="KAK8378761.1"/>
    <property type="molecule type" value="Genomic_DNA"/>
</dbReference>
<evidence type="ECO:0000313" key="3">
    <source>
        <dbReference type="Proteomes" id="UP001487740"/>
    </source>
</evidence>
<name>A0AAW0SUN4_SCYPA</name>
<accession>A0AAW0SUN4</accession>
<gene>
    <name evidence="2" type="ORF">O3P69_009463</name>
</gene>
<dbReference type="AlphaFoldDB" id="A0AAW0SUN4"/>
<evidence type="ECO:0000256" key="1">
    <source>
        <dbReference type="SAM" id="MobiDB-lite"/>
    </source>
</evidence>
<keyword evidence="3" id="KW-1185">Reference proteome</keyword>
<comment type="caution">
    <text evidence="2">The sequence shown here is derived from an EMBL/GenBank/DDBJ whole genome shotgun (WGS) entry which is preliminary data.</text>
</comment>
<evidence type="ECO:0000313" key="2">
    <source>
        <dbReference type="EMBL" id="KAK8378761.1"/>
    </source>
</evidence>
<proteinExistence type="predicted"/>
<protein>
    <submittedName>
        <fullName evidence="2">Uncharacterized protein</fullName>
    </submittedName>
</protein>
<dbReference type="Proteomes" id="UP001487740">
    <property type="component" value="Unassembled WGS sequence"/>
</dbReference>
<reference evidence="2 3" key="1">
    <citation type="submission" date="2023-03" db="EMBL/GenBank/DDBJ databases">
        <title>High-quality genome of Scylla paramamosain provides insights in environmental adaptation.</title>
        <authorList>
            <person name="Zhang L."/>
        </authorList>
    </citation>
    <scope>NUCLEOTIDE SEQUENCE [LARGE SCALE GENOMIC DNA]</scope>
    <source>
        <strain evidence="2">LZ_2023a</strain>
        <tissue evidence="2">Muscle</tissue>
    </source>
</reference>
<organism evidence="2 3">
    <name type="scientific">Scylla paramamosain</name>
    <name type="common">Mud crab</name>
    <dbReference type="NCBI Taxonomy" id="85552"/>
    <lineage>
        <taxon>Eukaryota</taxon>
        <taxon>Metazoa</taxon>
        <taxon>Ecdysozoa</taxon>
        <taxon>Arthropoda</taxon>
        <taxon>Crustacea</taxon>
        <taxon>Multicrustacea</taxon>
        <taxon>Malacostraca</taxon>
        <taxon>Eumalacostraca</taxon>
        <taxon>Eucarida</taxon>
        <taxon>Decapoda</taxon>
        <taxon>Pleocyemata</taxon>
        <taxon>Brachyura</taxon>
        <taxon>Eubrachyura</taxon>
        <taxon>Portunoidea</taxon>
        <taxon>Portunidae</taxon>
        <taxon>Portuninae</taxon>
        <taxon>Scylla</taxon>
    </lineage>
</organism>
<feature type="region of interest" description="Disordered" evidence="1">
    <location>
        <begin position="30"/>
        <end position="53"/>
    </location>
</feature>
<feature type="compositionally biased region" description="Basic and acidic residues" evidence="1">
    <location>
        <begin position="30"/>
        <end position="49"/>
    </location>
</feature>
<sequence>MDLIAAMLAAMRQEEMAVDREAQAQRALEQAERTDQVAREQADVRRGEPSSKSFAQSSCLGELQVVGKHEERLRHNFTGRDHFHLHLWMPEYENYVKRNMEREIFIDIAEALKKEYPNMEPIMAGIHTSVSTCFSLPLEKKNVRPGWFTPLPIAGMTTDVNPECMANGGDVEPMQTTSSGTAEMLQQNKVNVRSSNLSDYENDDTTNAVSRLLCLTSSSSHPAVKEHRLPPLLHPPTLFVLYW</sequence>